<sequence>MAGDTTITVIGNLTGDPELRYTPNGVAVTNFTVASTPRVFDRTINDWKDGEALFLRCSVWREAAENLAESLTRGARVIVSGRLKQRNWTTDDGQKRSTVELDVDEIGPSLRYATAKVHRTTKSPARSAKPATETEGSAQLVGAAVGASQDPWAGGSGWGTGDDPEF</sequence>
<dbReference type="InterPro" id="IPR012340">
    <property type="entry name" value="NA-bd_OB-fold"/>
</dbReference>
<dbReference type="NCBIfam" id="NF005851">
    <property type="entry name" value="PRK07772.1"/>
    <property type="match status" value="1"/>
</dbReference>
<feature type="region of interest" description="Disordered" evidence="4">
    <location>
        <begin position="118"/>
        <end position="166"/>
    </location>
</feature>
<comment type="caution">
    <text evidence="2">Lacks conserved residue(s) required for the propagation of feature annotation.</text>
</comment>
<organism evidence="5 6">
    <name type="scientific">Nocardia bhagyanarayanae</name>
    <dbReference type="NCBI Taxonomy" id="1215925"/>
    <lineage>
        <taxon>Bacteria</taxon>
        <taxon>Bacillati</taxon>
        <taxon>Actinomycetota</taxon>
        <taxon>Actinomycetes</taxon>
        <taxon>Mycobacteriales</taxon>
        <taxon>Nocardiaceae</taxon>
        <taxon>Nocardia</taxon>
    </lineage>
</organism>
<dbReference type="OrthoDB" id="9809878at2"/>
<dbReference type="PROSITE" id="PS50935">
    <property type="entry name" value="SSB"/>
    <property type="match status" value="1"/>
</dbReference>
<dbReference type="GO" id="GO:0006260">
    <property type="term" value="P:DNA replication"/>
    <property type="evidence" value="ECO:0007669"/>
    <property type="project" value="InterPro"/>
</dbReference>
<protein>
    <recommendedName>
        <fullName evidence="2 3">Single-stranded DNA-binding protein</fullName>
        <shortName evidence="2">SSB</shortName>
    </recommendedName>
</protein>
<dbReference type="RefSeq" id="WP_141810593.1">
    <property type="nucleotide sequence ID" value="NZ_VFPG01000001.1"/>
</dbReference>
<evidence type="ECO:0000256" key="1">
    <source>
        <dbReference type="ARBA" id="ARBA00023125"/>
    </source>
</evidence>
<evidence type="ECO:0000313" key="5">
    <source>
        <dbReference type="EMBL" id="TQM32724.1"/>
    </source>
</evidence>
<dbReference type="PANTHER" id="PTHR10302:SF27">
    <property type="entry name" value="SINGLE-STRANDED DNA-BINDING PROTEIN"/>
    <property type="match status" value="1"/>
</dbReference>
<gene>
    <name evidence="5" type="ORF">FB390_4420</name>
</gene>
<evidence type="ECO:0000256" key="2">
    <source>
        <dbReference type="HAMAP-Rule" id="MF_00984"/>
    </source>
</evidence>
<keyword evidence="1 2" id="KW-0238">DNA-binding</keyword>
<accession>A0A543FG47</accession>
<dbReference type="EMBL" id="VFPG01000001">
    <property type="protein sequence ID" value="TQM32724.1"/>
    <property type="molecule type" value="Genomic_DNA"/>
</dbReference>
<dbReference type="GO" id="GO:0009295">
    <property type="term" value="C:nucleoid"/>
    <property type="evidence" value="ECO:0007669"/>
    <property type="project" value="TreeGrafter"/>
</dbReference>
<dbReference type="SUPFAM" id="SSF50249">
    <property type="entry name" value="Nucleic acid-binding proteins"/>
    <property type="match status" value="1"/>
</dbReference>
<dbReference type="PANTHER" id="PTHR10302">
    <property type="entry name" value="SINGLE-STRANDED DNA-BINDING PROTEIN"/>
    <property type="match status" value="1"/>
</dbReference>
<dbReference type="InterPro" id="IPR000424">
    <property type="entry name" value="Primosome_PriB/ssb"/>
</dbReference>
<dbReference type="InterPro" id="IPR011344">
    <property type="entry name" value="ssDNA-bd"/>
</dbReference>
<dbReference type="GO" id="GO:0003697">
    <property type="term" value="F:single-stranded DNA binding"/>
    <property type="evidence" value="ECO:0007669"/>
    <property type="project" value="UniProtKB-UniRule"/>
</dbReference>
<dbReference type="HAMAP" id="MF_00984">
    <property type="entry name" value="SSB"/>
    <property type="match status" value="1"/>
</dbReference>
<proteinExistence type="inferred from homology"/>
<comment type="subunit">
    <text evidence="2">Homotetramer.</text>
</comment>
<reference evidence="5 6" key="1">
    <citation type="submission" date="2019-06" db="EMBL/GenBank/DDBJ databases">
        <title>Sequencing the genomes of 1000 actinobacteria strains.</title>
        <authorList>
            <person name="Klenk H.-P."/>
        </authorList>
    </citation>
    <scope>NUCLEOTIDE SEQUENCE [LARGE SCALE GENOMIC DNA]</scope>
    <source>
        <strain evidence="5 6">DSM 103495</strain>
    </source>
</reference>
<dbReference type="AlphaFoldDB" id="A0A543FG47"/>
<dbReference type="CDD" id="cd04496">
    <property type="entry name" value="SSB_OBF"/>
    <property type="match status" value="1"/>
</dbReference>
<keyword evidence="6" id="KW-1185">Reference proteome</keyword>
<name>A0A543FG47_9NOCA</name>
<dbReference type="Proteomes" id="UP000316331">
    <property type="component" value="Unassembled WGS sequence"/>
</dbReference>
<evidence type="ECO:0000256" key="4">
    <source>
        <dbReference type="SAM" id="MobiDB-lite"/>
    </source>
</evidence>
<dbReference type="Gene3D" id="2.40.50.140">
    <property type="entry name" value="Nucleic acid-binding proteins"/>
    <property type="match status" value="1"/>
</dbReference>
<comment type="caution">
    <text evidence="5">The sequence shown here is derived from an EMBL/GenBank/DDBJ whole genome shotgun (WGS) entry which is preliminary data.</text>
</comment>
<dbReference type="Pfam" id="PF00436">
    <property type="entry name" value="SSB"/>
    <property type="match status" value="1"/>
</dbReference>
<evidence type="ECO:0000256" key="3">
    <source>
        <dbReference type="PIRNR" id="PIRNR002070"/>
    </source>
</evidence>
<dbReference type="PIRSF" id="PIRSF002070">
    <property type="entry name" value="SSB"/>
    <property type="match status" value="1"/>
</dbReference>
<dbReference type="NCBIfam" id="TIGR00621">
    <property type="entry name" value="ssb"/>
    <property type="match status" value="1"/>
</dbReference>
<evidence type="ECO:0000313" key="6">
    <source>
        <dbReference type="Proteomes" id="UP000316331"/>
    </source>
</evidence>